<proteinExistence type="inferred from homology"/>
<dbReference type="EC" id="4.1.1.31" evidence="3"/>
<comment type="caution">
    <text evidence="8">The sequence shown here is derived from an EMBL/GenBank/DDBJ whole genome shotgun (WGS) entry which is preliminary data.</text>
</comment>
<name>E6QMR5_9ZZZZ</name>
<protein>
    <recommendedName>
        <fullName evidence="3">phosphoenolpyruvate carboxylase</fullName>
        <ecNumber evidence="3">4.1.1.31</ecNumber>
    </recommendedName>
</protein>
<reference evidence="8" key="1">
    <citation type="submission" date="2009-10" db="EMBL/GenBank/DDBJ databases">
        <title>Diversity of trophic interactions inside an arsenic-rich microbial ecosystem.</title>
        <authorList>
            <person name="Bertin P.N."/>
            <person name="Heinrich-Salmeron A."/>
            <person name="Pelletier E."/>
            <person name="Goulhen-Chollet F."/>
            <person name="Arsene-Ploetze F."/>
            <person name="Gallien S."/>
            <person name="Calteau A."/>
            <person name="Vallenet D."/>
            <person name="Casiot C."/>
            <person name="Chane-Woon-Ming B."/>
            <person name="Giloteaux L."/>
            <person name="Barakat M."/>
            <person name="Bonnefoy V."/>
            <person name="Bruneel O."/>
            <person name="Chandler M."/>
            <person name="Cleiss J."/>
            <person name="Duran R."/>
            <person name="Elbaz-Poulichet F."/>
            <person name="Fonknechten N."/>
            <person name="Lauga B."/>
            <person name="Mornico D."/>
            <person name="Ortet P."/>
            <person name="Schaeffer C."/>
            <person name="Siguier P."/>
            <person name="Alexander Thil Smith A."/>
            <person name="Van Dorsselaer A."/>
            <person name="Weissenbach J."/>
            <person name="Medigue C."/>
            <person name="Le Paslier D."/>
        </authorList>
    </citation>
    <scope>NUCLEOTIDE SEQUENCE</scope>
</reference>
<evidence type="ECO:0000256" key="5">
    <source>
        <dbReference type="ARBA" id="ARBA00023239"/>
    </source>
</evidence>
<dbReference type="GO" id="GO:0008964">
    <property type="term" value="F:phosphoenolpyruvate carboxylase activity"/>
    <property type="evidence" value="ECO:0007669"/>
    <property type="project" value="UniProtKB-EC"/>
</dbReference>
<dbReference type="GO" id="GO:0015977">
    <property type="term" value="P:carbon fixation"/>
    <property type="evidence" value="ECO:0007669"/>
    <property type="project" value="UniProtKB-KW"/>
</dbReference>
<evidence type="ECO:0000256" key="7">
    <source>
        <dbReference type="ARBA" id="ARBA00048995"/>
    </source>
</evidence>
<dbReference type="Gene3D" id="1.20.1440.90">
    <property type="entry name" value="Phosphoenolpyruvate/pyruvate domain"/>
    <property type="match status" value="1"/>
</dbReference>
<dbReference type="PROSITE" id="PS00393">
    <property type="entry name" value="PEPCASE_2"/>
    <property type="match status" value="1"/>
</dbReference>
<gene>
    <name evidence="8" type="ORF">CARN6_2013</name>
</gene>
<evidence type="ECO:0000313" key="8">
    <source>
        <dbReference type="EMBL" id="CBI08536.1"/>
    </source>
</evidence>
<comment type="similarity">
    <text evidence="2">Belongs to the PEPCase type 1 family.</text>
</comment>
<sequence>MAYLWSPESWSQRLAELEARQGELKEAPLRRDVRSLGILLGEVLREQAGEEFYEQVEALRQGTIRRREASDQGAAAAEAGHTNDAMHRIEKLPVERAILLTRAFGFYFELINLAETNHRKRRRLALQLNGESGRQRGSLAGTLSAMRRVGISANEALEWLRRVLVVPVFTAHPTEVARRSVMFKRRRIGELLEELDRIPLAVETLARLEEQVRAEITSLWQTDEVRSRRPTVYDEIKMGLDYYDVSIFATLPSLYREIAEALKIAYGLELAMHELPRVLRFGSWIGGDRDGNPFVTPEVTRNAIVLARTHLMHFYESQLDEIIDLLTSSAQQAPVSETLRQRLAEYVAQIHTAEAQVFGQQYEHEIYRRFLLCVRARLQGALIASRGRQRGTSAMGSMNMPQLAYSLSESQEALAQMLPAYRTAEEFSADLWLIRSSLAENRGLRIAHNLVDPLLLAVRTFGLHLHTLDIRQHARLHAAALREAVAETLASELPQALSAETANVLDTFKVIAEIKSGATPETIRHYVISGATCVEDVLTVARLARLAGVRLEGSGSDAHGDPGLMPVPLFESIKDLRNAPAICRELWSRPDYRALLETWGNTQEIMLGYSDSNKDGGMLTSIWEIYRTHRDLHRVARESGITLRLFHGRGGTVGRGGGPTHRAIFAQPLNSFDGQLRITEQGEVLNFKYADVVLAERNLELMIAASLDALARPNAKDPDGRFTGAMLPAWEQALDRLSALSYEHYRKHILDDPGVLDYFAQSTPMGELEHAKIGSRPSKRKGSLSLETLRAIPWVFGWTQSRLLIPAWFGVGCAVERFLAEGGSLETLKEMAREFPLFIDLLRNVEMALGKADISTARLYSTLVPDEKLRSRIFTVFQKEYRRTVEAILRITDQRQLLESNPVLARSIKLRNPYVDPMHLIQVDMLRRKRAGEDTPEVNRAIAATISGISAGLRNTG</sequence>
<dbReference type="HAMAP" id="MF_00595">
    <property type="entry name" value="PEPcase_type1"/>
    <property type="match status" value="1"/>
</dbReference>
<accession>E6QMR5</accession>
<dbReference type="InterPro" id="IPR018129">
    <property type="entry name" value="PEP_COase_Lys_AS"/>
</dbReference>
<dbReference type="PANTHER" id="PTHR30523">
    <property type="entry name" value="PHOSPHOENOLPYRUVATE CARBOXYLASE"/>
    <property type="match status" value="1"/>
</dbReference>
<dbReference type="InterPro" id="IPR022805">
    <property type="entry name" value="PEP_COase_bac/pln-type"/>
</dbReference>
<dbReference type="PRINTS" id="PR00150">
    <property type="entry name" value="PEPCARBXLASE"/>
</dbReference>
<dbReference type="PANTHER" id="PTHR30523:SF6">
    <property type="entry name" value="PHOSPHOENOLPYRUVATE CARBOXYLASE"/>
    <property type="match status" value="1"/>
</dbReference>
<dbReference type="PROSITE" id="PS00781">
    <property type="entry name" value="PEPCASE_1"/>
    <property type="match status" value="1"/>
</dbReference>
<evidence type="ECO:0000256" key="2">
    <source>
        <dbReference type="ARBA" id="ARBA00008346"/>
    </source>
</evidence>
<dbReference type="Pfam" id="PF00311">
    <property type="entry name" value="PEPcase"/>
    <property type="match status" value="2"/>
</dbReference>
<dbReference type="GO" id="GO:0006099">
    <property type="term" value="P:tricarboxylic acid cycle"/>
    <property type="evidence" value="ECO:0007669"/>
    <property type="project" value="InterPro"/>
</dbReference>
<dbReference type="GO" id="GO:0005829">
    <property type="term" value="C:cytosol"/>
    <property type="evidence" value="ECO:0007669"/>
    <property type="project" value="TreeGrafter"/>
</dbReference>
<dbReference type="InterPro" id="IPR033129">
    <property type="entry name" value="PEPCASE_His_AS"/>
</dbReference>
<evidence type="ECO:0000256" key="3">
    <source>
        <dbReference type="ARBA" id="ARBA00012305"/>
    </source>
</evidence>
<evidence type="ECO:0000256" key="1">
    <source>
        <dbReference type="ARBA" id="ARBA00001946"/>
    </source>
</evidence>
<dbReference type="InterPro" id="IPR015813">
    <property type="entry name" value="Pyrv/PenolPyrv_kinase-like_dom"/>
</dbReference>
<keyword evidence="5 8" id="KW-0456">Lyase</keyword>
<comment type="catalytic activity">
    <reaction evidence="7">
        <text>oxaloacetate + phosphate = phosphoenolpyruvate + hydrogencarbonate</text>
        <dbReference type="Rhea" id="RHEA:28370"/>
        <dbReference type="ChEBI" id="CHEBI:16452"/>
        <dbReference type="ChEBI" id="CHEBI:17544"/>
        <dbReference type="ChEBI" id="CHEBI:43474"/>
        <dbReference type="ChEBI" id="CHEBI:58702"/>
        <dbReference type="EC" id="4.1.1.31"/>
    </reaction>
</comment>
<comment type="cofactor">
    <cofactor evidence="1">
        <name>Mg(2+)</name>
        <dbReference type="ChEBI" id="CHEBI:18420"/>
    </cofactor>
</comment>
<dbReference type="InterPro" id="IPR021135">
    <property type="entry name" value="PEP_COase"/>
</dbReference>
<dbReference type="SUPFAM" id="SSF51621">
    <property type="entry name" value="Phosphoenolpyruvate/pyruvate domain"/>
    <property type="match status" value="1"/>
</dbReference>
<organism evidence="8">
    <name type="scientific">mine drainage metagenome</name>
    <dbReference type="NCBI Taxonomy" id="410659"/>
    <lineage>
        <taxon>unclassified sequences</taxon>
        <taxon>metagenomes</taxon>
        <taxon>ecological metagenomes</taxon>
    </lineage>
</organism>
<evidence type="ECO:0000256" key="4">
    <source>
        <dbReference type="ARBA" id="ARBA00022842"/>
    </source>
</evidence>
<dbReference type="EMBL" id="CABQ01000236">
    <property type="protein sequence ID" value="CBI08536.1"/>
    <property type="molecule type" value="Genomic_DNA"/>
</dbReference>
<keyword evidence="8" id="KW-0670">Pyruvate</keyword>
<dbReference type="AlphaFoldDB" id="E6QMR5"/>
<evidence type="ECO:0000256" key="6">
    <source>
        <dbReference type="ARBA" id="ARBA00023300"/>
    </source>
</evidence>
<keyword evidence="6" id="KW-0120">Carbon dioxide fixation</keyword>
<keyword evidence="4" id="KW-0460">Magnesium</keyword>